<dbReference type="PANTHER" id="PTHR43130">
    <property type="entry name" value="ARAC-FAMILY TRANSCRIPTIONAL REGULATOR"/>
    <property type="match status" value="1"/>
</dbReference>
<dbReference type="SUPFAM" id="SSF52317">
    <property type="entry name" value="Class I glutamine amidotransferase-like"/>
    <property type="match status" value="1"/>
</dbReference>
<dbReference type="Gene3D" id="3.40.50.880">
    <property type="match status" value="1"/>
</dbReference>
<dbReference type="EMBL" id="DF933811">
    <property type="protein sequence ID" value="GAM34797.1"/>
    <property type="molecule type" value="Genomic_DNA"/>
</dbReference>
<organism evidence="2 3">
    <name type="scientific">Talaromyces pinophilus</name>
    <name type="common">Penicillium pinophilum</name>
    <dbReference type="NCBI Taxonomy" id="128442"/>
    <lineage>
        <taxon>Eukaryota</taxon>
        <taxon>Fungi</taxon>
        <taxon>Dikarya</taxon>
        <taxon>Ascomycota</taxon>
        <taxon>Pezizomycotina</taxon>
        <taxon>Eurotiomycetes</taxon>
        <taxon>Eurotiomycetidae</taxon>
        <taxon>Eurotiales</taxon>
        <taxon>Trichocomaceae</taxon>
        <taxon>Talaromyces</taxon>
        <taxon>Talaromyces sect. Talaromyces</taxon>
    </lineage>
</organism>
<reference evidence="3" key="1">
    <citation type="journal article" date="2015" name="Genome Announc.">
        <title>Draft genome sequence of Talaromyces cellulolyticus strain Y-94, a source of lignocellulosic biomass-degrading enzymes.</title>
        <authorList>
            <person name="Fujii T."/>
            <person name="Koike H."/>
            <person name="Sawayama S."/>
            <person name="Yano S."/>
            <person name="Inoue H."/>
        </authorList>
    </citation>
    <scope>NUCLEOTIDE SEQUENCE [LARGE SCALE GENOMIC DNA]</scope>
    <source>
        <strain evidence="3">Y-94</strain>
    </source>
</reference>
<accession>A0A6V8H0Z6</accession>
<dbReference type="InterPro" id="IPR002818">
    <property type="entry name" value="DJ-1/PfpI"/>
</dbReference>
<evidence type="ECO:0000259" key="1">
    <source>
        <dbReference type="Pfam" id="PF01965"/>
    </source>
</evidence>
<keyword evidence="3" id="KW-1185">Reference proteome</keyword>
<dbReference type="InterPro" id="IPR029062">
    <property type="entry name" value="Class_I_gatase-like"/>
</dbReference>
<comment type="caution">
    <text evidence="2">The sequence shown here is derived from an EMBL/GenBank/DDBJ whole genome shotgun (WGS) entry which is preliminary data.</text>
</comment>
<protein>
    <submittedName>
        <fullName evidence="2">ThiJ/PfpI family protein</fullName>
    </submittedName>
</protein>
<dbReference type="InterPro" id="IPR052158">
    <property type="entry name" value="INH-QAR"/>
</dbReference>
<dbReference type="AlphaFoldDB" id="A0A6V8H0Z6"/>
<evidence type="ECO:0000313" key="2">
    <source>
        <dbReference type="EMBL" id="GAM34797.1"/>
    </source>
</evidence>
<dbReference type="Pfam" id="PF01965">
    <property type="entry name" value="DJ-1_PfpI"/>
    <property type="match status" value="1"/>
</dbReference>
<feature type="domain" description="DJ-1/PfpI" evidence="1">
    <location>
        <begin position="12"/>
        <end position="185"/>
    </location>
</feature>
<dbReference type="Proteomes" id="UP000053095">
    <property type="component" value="Unassembled WGS sequence"/>
</dbReference>
<evidence type="ECO:0000313" key="3">
    <source>
        <dbReference type="Proteomes" id="UP000053095"/>
    </source>
</evidence>
<name>A0A6V8H0Z6_TALPI</name>
<proteinExistence type="predicted"/>
<gene>
    <name evidence="2" type="ORF">TCE0_015f02606</name>
</gene>
<sequence>MSTTSTPFKPLRAIILSFDQIDLIDFTSPYETLYQARDPATGNRLFNIQVAGPGTSPQDQNADMSTPSGLPFKQHIGYNQVLEELAEVDILVVPGSNWATTDKLTHWDEFPVRKIIKEFAALPSRPTGTTNGRPPRVLLSICSGSFFLAVAGVLANRRVTTHYLIIKELEALCAKLYGSGATEVVRKRFVDVGTLDNGVRIVASGGLTAGFDASLYAIELITNMKEAERVSEVLEFQWVRSEGLI</sequence>
<dbReference type="PANTHER" id="PTHR43130:SF3">
    <property type="entry name" value="HTH-TYPE TRANSCRIPTIONAL REGULATOR RV1931C"/>
    <property type="match status" value="1"/>
</dbReference>